<evidence type="ECO:0000256" key="2">
    <source>
        <dbReference type="ARBA" id="ARBA00023125"/>
    </source>
</evidence>
<comment type="caution">
    <text evidence="5">The sequence shown here is derived from an EMBL/GenBank/DDBJ whole genome shotgun (WGS) entry which is preliminary data.</text>
</comment>
<dbReference type="InterPro" id="IPR016032">
    <property type="entry name" value="Sig_transdc_resp-reg_C-effctor"/>
</dbReference>
<evidence type="ECO:0000256" key="3">
    <source>
        <dbReference type="ARBA" id="ARBA00023163"/>
    </source>
</evidence>
<dbReference type="Proteomes" id="UP001589647">
    <property type="component" value="Unassembled WGS sequence"/>
</dbReference>
<keyword evidence="2" id="KW-0238">DNA-binding</keyword>
<dbReference type="EMBL" id="JBHMEI010000078">
    <property type="protein sequence ID" value="MFB9208450.1"/>
    <property type="molecule type" value="Genomic_DNA"/>
</dbReference>
<keyword evidence="3" id="KW-0804">Transcription</keyword>
<dbReference type="Gene3D" id="1.10.10.10">
    <property type="entry name" value="Winged helix-like DNA-binding domain superfamily/Winged helix DNA-binding domain"/>
    <property type="match status" value="1"/>
</dbReference>
<dbReference type="PRINTS" id="PR00038">
    <property type="entry name" value="HTHLUXR"/>
</dbReference>
<dbReference type="CDD" id="cd06170">
    <property type="entry name" value="LuxR_C_like"/>
    <property type="match status" value="1"/>
</dbReference>
<organism evidence="5 6">
    <name type="scientific">Nonomuraea spiralis</name>
    <dbReference type="NCBI Taxonomy" id="46182"/>
    <lineage>
        <taxon>Bacteria</taxon>
        <taxon>Bacillati</taxon>
        <taxon>Actinomycetota</taxon>
        <taxon>Actinomycetes</taxon>
        <taxon>Streptosporangiales</taxon>
        <taxon>Streptosporangiaceae</taxon>
        <taxon>Nonomuraea</taxon>
    </lineage>
</organism>
<feature type="domain" description="HTH luxR-type" evidence="4">
    <location>
        <begin position="146"/>
        <end position="211"/>
    </location>
</feature>
<evidence type="ECO:0000256" key="1">
    <source>
        <dbReference type="ARBA" id="ARBA00023015"/>
    </source>
</evidence>
<protein>
    <submittedName>
        <fullName evidence="5">LuxR C-terminal-related transcriptional regulator</fullName>
    </submittedName>
</protein>
<name>A0ABV5IWV1_9ACTN</name>
<dbReference type="PANTHER" id="PTHR43214:SF24">
    <property type="entry name" value="TRANSCRIPTIONAL REGULATORY PROTEIN NARL-RELATED"/>
    <property type="match status" value="1"/>
</dbReference>
<dbReference type="PANTHER" id="PTHR43214">
    <property type="entry name" value="TWO-COMPONENT RESPONSE REGULATOR"/>
    <property type="match status" value="1"/>
</dbReference>
<evidence type="ECO:0000313" key="6">
    <source>
        <dbReference type="Proteomes" id="UP001589647"/>
    </source>
</evidence>
<dbReference type="SUPFAM" id="SSF46894">
    <property type="entry name" value="C-terminal effector domain of the bipartite response regulators"/>
    <property type="match status" value="1"/>
</dbReference>
<reference evidence="5 6" key="1">
    <citation type="submission" date="2024-09" db="EMBL/GenBank/DDBJ databases">
        <authorList>
            <person name="Sun Q."/>
            <person name="Mori K."/>
        </authorList>
    </citation>
    <scope>NUCLEOTIDE SEQUENCE [LARGE SCALE GENOMIC DNA]</scope>
    <source>
        <strain evidence="5 6">CCM 3426</strain>
    </source>
</reference>
<keyword evidence="6" id="KW-1185">Reference proteome</keyword>
<dbReference type="Pfam" id="PF00196">
    <property type="entry name" value="GerE"/>
    <property type="match status" value="1"/>
</dbReference>
<proteinExistence type="predicted"/>
<dbReference type="SMART" id="SM00421">
    <property type="entry name" value="HTH_LUXR"/>
    <property type="match status" value="1"/>
</dbReference>
<evidence type="ECO:0000259" key="4">
    <source>
        <dbReference type="PROSITE" id="PS50043"/>
    </source>
</evidence>
<dbReference type="InterPro" id="IPR039420">
    <property type="entry name" value="WalR-like"/>
</dbReference>
<keyword evidence="1" id="KW-0805">Transcription regulation</keyword>
<evidence type="ECO:0000313" key="5">
    <source>
        <dbReference type="EMBL" id="MFB9208450.1"/>
    </source>
</evidence>
<dbReference type="RefSeq" id="WP_125634101.1">
    <property type="nucleotide sequence ID" value="NZ_BMRC01000005.1"/>
</dbReference>
<dbReference type="PROSITE" id="PS50043">
    <property type="entry name" value="HTH_LUXR_2"/>
    <property type="match status" value="1"/>
</dbReference>
<accession>A0ABV5IWV1</accession>
<dbReference type="InterPro" id="IPR000792">
    <property type="entry name" value="Tscrpt_reg_LuxR_C"/>
</dbReference>
<dbReference type="InterPro" id="IPR036388">
    <property type="entry name" value="WH-like_DNA-bd_sf"/>
</dbReference>
<gene>
    <name evidence="5" type="ORF">ACFFV7_45225</name>
</gene>
<sequence length="212" mass="23352">MSHVLVPAVPLGPQVRRIPAGQAVARERELLSRARHEHLAFYDAMTIDDEAVQRALPGARDRWARGVLLRTMAPVGAATPVVTADDLMVLDGDHRRAESLPTSLMVLDRRVALLPADRDDPEAGCLEVWSRPLVAGLIALFERHWTAAPLPALTRREREVVALLADGCTDPVVARRLGISERTVAATVRALMDRYDARSRFQLALRLPGVQD</sequence>